<dbReference type="RefSeq" id="WP_143387402.1">
    <property type="nucleotide sequence ID" value="NZ_VJZL01000011.1"/>
</dbReference>
<protein>
    <submittedName>
        <fullName evidence="3">Uncharacterized protein</fullName>
    </submittedName>
</protein>
<dbReference type="OrthoDB" id="1366681at2"/>
<evidence type="ECO:0000256" key="1">
    <source>
        <dbReference type="SAM" id="Coils"/>
    </source>
</evidence>
<keyword evidence="4" id="KW-1185">Reference proteome</keyword>
<evidence type="ECO:0000313" key="4">
    <source>
        <dbReference type="Proteomes" id="UP000318528"/>
    </source>
</evidence>
<reference evidence="4 5" key="1">
    <citation type="submission" date="2019-07" db="EMBL/GenBank/DDBJ databases">
        <title>Novel species of Flavobacterium.</title>
        <authorList>
            <person name="Liu Q."/>
            <person name="Xin Y.-H."/>
        </authorList>
    </citation>
    <scope>NUCLEOTIDE SEQUENCE [LARGE SCALE GENOMIC DNA]</scope>
    <source>
        <strain evidence="2 4">GSP39</strain>
        <strain evidence="3 5">GSR22</strain>
    </source>
</reference>
<keyword evidence="1" id="KW-0175">Coiled coil</keyword>
<evidence type="ECO:0000313" key="5">
    <source>
        <dbReference type="Proteomes" id="UP000318669"/>
    </source>
</evidence>
<dbReference type="AlphaFoldDB" id="A0A553BPH9"/>
<evidence type="ECO:0000313" key="2">
    <source>
        <dbReference type="EMBL" id="TRX06088.1"/>
    </source>
</evidence>
<organism evidence="3 5">
    <name type="scientific">Flavobacterium gawalongense</name>
    <dbReference type="NCBI Taxonomy" id="2594432"/>
    <lineage>
        <taxon>Bacteria</taxon>
        <taxon>Pseudomonadati</taxon>
        <taxon>Bacteroidota</taxon>
        <taxon>Flavobacteriia</taxon>
        <taxon>Flavobacteriales</taxon>
        <taxon>Flavobacteriaceae</taxon>
        <taxon>Flavobacterium</taxon>
    </lineage>
</organism>
<dbReference type="Proteomes" id="UP000318669">
    <property type="component" value="Unassembled WGS sequence"/>
</dbReference>
<accession>A0A553BPH9</accession>
<proteinExistence type="predicted"/>
<feature type="coiled-coil region" evidence="1">
    <location>
        <begin position="5"/>
        <end position="32"/>
    </location>
</feature>
<sequence>MKDPCILYKSQYNKAKETLDILEEQKSQIDNNLKSDPICSNLHKELRRINLDIKITINEIEHAESDILKCESNQITFKK</sequence>
<dbReference type="Proteomes" id="UP000318528">
    <property type="component" value="Unassembled WGS sequence"/>
</dbReference>
<dbReference type="EMBL" id="VJZN01000013">
    <property type="protein sequence ID" value="TRX06088.1"/>
    <property type="molecule type" value="Genomic_DNA"/>
</dbReference>
<dbReference type="EMBL" id="VJZL01000011">
    <property type="protein sequence ID" value="TRX10157.1"/>
    <property type="molecule type" value="Genomic_DNA"/>
</dbReference>
<name>A0A553BPH9_9FLAO</name>
<comment type="caution">
    <text evidence="3">The sequence shown here is derived from an EMBL/GenBank/DDBJ whole genome shotgun (WGS) entry which is preliminary data.</text>
</comment>
<gene>
    <name evidence="3" type="ORF">FNW11_08365</name>
    <name evidence="2" type="ORF">FNW12_09070</name>
</gene>
<evidence type="ECO:0000313" key="3">
    <source>
        <dbReference type="EMBL" id="TRX10157.1"/>
    </source>
</evidence>